<dbReference type="Gene3D" id="1.10.287.1490">
    <property type="match status" value="1"/>
</dbReference>
<keyword evidence="5" id="KW-1185">Reference proteome</keyword>
<evidence type="ECO:0000259" key="2">
    <source>
        <dbReference type="Pfam" id="PF02591"/>
    </source>
</evidence>
<keyword evidence="1" id="KW-0175">Coiled coil</keyword>
<gene>
    <name evidence="4" type="ORF">A4R35_13215</name>
</gene>
<reference evidence="4 5" key="1">
    <citation type="submission" date="2016-08" db="EMBL/GenBank/DDBJ databases">
        <title>Analysis of Carbohydrate Active Enzymes in Thermogemmatispora T81 Reveals Carbohydrate Degradation Ability.</title>
        <authorList>
            <person name="Tomazini A."/>
            <person name="Lal S."/>
            <person name="Stott M."/>
            <person name="Henrissat B."/>
            <person name="Polikarpov I."/>
            <person name="Sparling R."/>
            <person name="Levin D.B."/>
        </authorList>
    </citation>
    <scope>NUCLEOTIDE SEQUENCE [LARGE SCALE GENOMIC DNA]</scope>
    <source>
        <strain evidence="4 5">T81</strain>
    </source>
</reference>
<dbReference type="Proteomes" id="UP000248706">
    <property type="component" value="Unassembled WGS sequence"/>
</dbReference>
<dbReference type="InterPro" id="IPR056003">
    <property type="entry name" value="CT398_CC_hairpin"/>
</dbReference>
<feature type="coiled-coil region" evidence="1">
    <location>
        <begin position="13"/>
        <end position="173"/>
    </location>
</feature>
<proteinExistence type="predicted"/>
<evidence type="ECO:0000313" key="4">
    <source>
        <dbReference type="EMBL" id="RAQ96501.1"/>
    </source>
</evidence>
<dbReference type="InterPro" id="IPR003743">
    <property type="entry name" value="Zf-RING_7"/>
</dbReference>
<dbReference type="PANTHER" id="PTHR39082">
    <property type="entry name" value="PHOSPHOLIPASE C-BETA-2-RELATED"/>
    <property type="match status" value="1"/>
</dbReference>
<protein>
    <recommendedName>
        <fullName evidence="6">C4-type zinc ribbon domain-containing protein</fullName>
    </recommendedName>
</protein>
<evidence type="ECO:0000313" key="5">
    <source>
        <dbReference type="Proteomes" id="UP000248706"/>
    </source>
</evidence>
<dbReference type="InterPro" id="IPR052376">
    <property type="entry name" value="Oxidative_Scav/Glycosyltrans"/>
</dbReference>
<dbReference type="OrthoDB" id="9795058at2"/>
<sequence>MSTTHVAAPLFQLQQLDLELERLAAERQGIIQALRDNRALAKLRQELVSARQQLQAGQQAQQEAEWTLEEISRRLQTLEQRLYSGIVTSPKELTSLQQEVQHLRAQQSRQEEQTLEVMDLIETLQRQVAQREEELRRAEEDWEQQSAAQRARLDQLEQRRRALEEQRAALASSLAADLLNRYETLRRTRQGRAISRVEQNSCQWCRVLLTSSEMQRVRLGTEIQTCSNCGRILFYDR</sequence>
<feature type="domain" description="CT398-like coiled coil hairpin" evidence="3">
    <location>
        <begin position="13"/>
        <end position="188"/>
    </location>
</feature>
<accession>A0A328VHY6</accession>
<dbReference type="Pfam" id="PF24481">
    <property type="entry name" value="CT398_CC"/>
    <property type="match status" value="1"/>
</dbReference>
<evidence type="ECO:0000259" key="3">
    <source>
        <dbReference type="Pfam" id="PF24481"/>
    </source>
</evidence>
<comment type="caution">
    <text evidence="4">The sequence shown here is derived from an EMBL/GenBank/DDBJ whole genome shotgun (WGS) entry which is preliminary data.</text>
</comment>
<dbReference type="AlphaFoldDB" id="A0A328VHY6"/>
<name>A0A328VHY6_9CHLR</name>
<dbReference type="Pfam" id="PF02591">
    <property type="entry name" value="Zn_ribbon_9"/>
    <property type="match status" value="1"/>
</dbReference>
<evidence type="ECO:0008006" key="6">
    <source>
        <dbReference type="Google" id="ProtNLM"/>
    </source>
</evidence>
<dbReference type="EMBL" id="MCIF01000002">
    <property type="protein sequence ID" value="RAQ96501.1"/>
    <property type="molecule type" value="Genomic_DNA"/>
</dbReference>
<dbReference type="PANTHER" id="PTHR39082:SF1">
    <property type="entry name" value="SCAVENGER RECEPTOR CLASS A MEMBER 3"/>
    <property type="match status" value="1"/>
</dbReference>
<feature type="domain" description="C4-type zinc ribbon" evidence="2">
    <location>
        <begin position="201"/>
        <end position="233"/>
    </location>
</feature>
<dbReference type="RefSeq" id="WP_112430128.1">
    <property type="nucleotide sequence ID" value="NZ_MCIF01000002.1"/>
</dbReference>
<evidence type="ECO:0000256" key="1">
    <source>
        <dbReference type="SAM" id="Coils"/>
    </source>
</evidence>
<organism evidence="4 5">
    <name type="scientific">Thermogemmatispora tikiterensis</name>
    <dbReference type="NCBI Taxonomy" id="1825093"/>
    <lineage>
        <taxon>Bacteria</taxon>
        <taxon>Bacillati</taxon>
        <taxon>Chloroflexota</taxon>
        <taxon>Ktedonobacteria</taxon>
        <taxon>Thermogemmatisporales</taxon>
        <taxon>Thermogemmatisporaceae</taxon>
        <taxon>Thermogemmatispora</taxon>
    </lineage>
</organism>